<feature type="region of interest" description="Disordered" evidence="1">
    <location>
        <begin position="51"/>
        <end position="74"/>
    </location>
</feature>
<dbReference type="Proteomes" id="UP000186601">
    <property type="component" value="Unassembled WGS sequence"/>
</dbReference>
<dbReference type="EMBL" id="MLYV02000846">
    <property type="protein sequence ID" value="PSR76428.1"/>
    <property type="molecule type" value="Genomic_DNA"/>
</dbReference>
<name>A0A2R6NTL4_9APHY</name>
<organism evidence="2 3">
    <name type="scientific">Hermanssonia centrifuga</name>
    <dbReference type="NCBI Taxonomy" id="98765"/>
    <lineage>
        <taxon>Eukaryota</taxon>
        <taxon>Fungi</taxon>
        <taxon>Dikarya</taxon>
        <taxon>Basidiomycota</taxon>
        <taxon>Agaricomycotina</taxon>
        <taxon>Agaricomycetes</taxon>
        <taxon>Polyporales</taxon>
        <taxon>Meruliaceae</taxon>
        <taxon>Hermanssonia</taxon>
    </lineage>
</organism>
<evidence type="ECO:0000313" key="2">
    <source>
        <dbReference type="EMBL" id="PSR76428.1"/>
    </source>
</evidence>
<accession>A0A2R6NTL4</accession>
<evidence type="ECO:0000313" key="3">
    <source>
        <dbReference type="Proteomes" id="UP000186601"/>
    </source>
</evidence>
<proteinExistence type="predicted"/>
<reference evidence="2 3" key="1">
    <citation type="submission" date="2018-02" db="EMBL/GenBank/DDBJ databases">
        <title>Genome sequence of the basidiomycete white-rot fungus Phlebia centrifuga.</title>
        <authorList>
            <person name="Granchi Z."/>
            <person name="Peng M."/>
            <person name="de Vries R.P."/>
            <person name="Hilden K."/>
            <person name="Makela M.R."/>
            <person name="Grigoriev I."/>
            <person name="Riley R."/>
        </authorList>
    </citation>
    <scope>NUCLEOTIDE SEQUENCE [LARGE SCALE GENOMIC DNA]</scope>
    <source>
        <strain evidence="2 3">FBCC195</strain>
    </source>
</reference>
<keyword evidence="3" id="KW-1185">Reference proteome</keyword>
<sequence length="74" mass="8173">MPVKNNESDDTDEELDLNEKAVNELAQPEHCTFKVGGKVYCSLLVLSKPHELGGAESMDQTQRDVVSRASKENP</sequence>
<feature type="compositionally biased region" description="Basic and acidic residues" evidence="1">
    <location>
        <begin position="61"/>
        <end position="74"/>
    </location>
</feature>
<protein>
    <submittedName>
        <fullName evidence="2">Uncharacterized protein</fullName>
    </submittedName>
</protein>
<dbReference type="AlphaFoldDB" id="A0A2R6NTL4"/>
<gene>
    <name evidence="2" type="ORF">PHLCEN_2v8463</name>
</gene>
<comment type="caution">
    <text evidence="2">The sequence shown here is derived from an EMBL/GenBank/DDBJ whole genome shotgun (WGS) entry which is preliminary data.</text>
</comment>
<evidence type="ECO:0000256" key="1">
    <source>
        <dbReference type="SAM" id="MobiDB-lite"/>
    </source>
</evidence>